<evidence type="ECO:0000313" key="4">
    <source>
        <dbReference type="Proteomes" id="UP000826271"/>
    </source>
</evidence>
<keyword evidence="1" id="KW-0677">Repeat</keyword>
<feature type="domain" description="DC1" evidence="2">
    <location>
        <begin position="61"/>
        <end position="108"/>
    </location>
</feature>
<dbReference type="EMBL" id="WHWC01000001">
    <property type="protein sequence ID" value="KAG8391330.1"/>
    <property type="molecule type" value="Genomic_DNA"/>
</dbReference>
<evidence type="ECO:0000313" key="3">
    <source>
        <dbReference type="EMBL" id="KAG8391330.1"/>
    </source>
</evidence>
<comment type="caution">
    <text evidence="3">The sequence shown here is derived from an EMBL/GenBank/DDBJ whole genome shotgun (WGS) entry which is preliminary data.</text>
</comment>
<keyword evidence="4" id="KW-1185">Reference proteome</keyword>
<dbReference type="InterPro" id="IPR004146">
    <property type="entry name" value="DC1"/>
</dbReference>
<dbReference type="AlphaFoldDB" id="A0AAV6YIE2"/>
<evidence type="ECO:0000256" key="1">
    <source>
        <dbReference type="ARBA" id="ARBA00022737"/>
    </source>
</evidence>
<dbReference type="Proteomes" id="UP000826271">
    <property type="component" value="Unassembled WGS sequence"/>
</dbReference>
<accession>A0AAV6YIE2</accession>
<dbReference type="Pfam" id="PF03107">
    <property type="entry name" value="C1_2"/>
    <property type="match status" value="2"/>
</dbReference>
<reference evidence="3" key="1">
    <citation type="submission" date="2019-10" db="EMBL/GenBank/DDBJ databases">
        <authorList>
            <person name="Zhang R."/>
            <person name="Pan Y."/>
            <person name="Wang J."/>
            <person name="Ma R."/>
            <person name="Yu S."/>
        </authorList>
    </citation>
    <scope>NUCLEOTIDE SEQUENCE</scope>
    <source>
        <strain evidence="3">LA-IB0</strain>
        <tissue evidence="3">Leaf</tissue>
    </source>
</reference>
<dbReference type="PANTHER" id="PTHR46288">
    <property type="entry name" value="PHORBOL-ESTER/DAG-TYPE DOMAIN-CONTAINING PROTEIN"/>
    <property type="match status" value="1"/>
</dbReference>
<proteinExistence type="predicted"/>
<feature type="domain" description="DC1" evidence="2">
    <location>
        <begin position="118"/>
        <end position="167"/>
    </location>
</feature>
<dbReference type="InterPro" id="IPR046349">
    <property type="entry name" value="C1-like_sf"/>
</dbReference>
<organism evidence="3 4">
    <name type="scientific">Buddleja alternifolia</name>
    <dbReference type="NCBI Taxonomy" id="168488"/>
    <lineage>
        <taxon>Eukaryota</taxon>
        <taxon>Viridiplantae</taxon>
        <taxon>Streptophyta</taxon>
        <taxon>Embryophyta</taxon>
        <taxon>Tracheophyta</taxon>
        <taxon>Spermatophyta</taxon>
        <taxon>Magnoliopsida</taxon>
        <taxon>eudicotyledons</taxon>
        <taxon>Gunneridae</taxon>
        <taxon>Pentapetalae</taxon>
        <taxon>asterids</taxon>
        <taxon>lamiids</taxon>
        <taxon>Lamiales</taxon>
        <taxon>Scrophulariaceae</taxon>
        <taxon>Buddlejeae</taxon>
        <taxon>Buddleja</taxon>
    </lineage>
</organism>
<gene>
    <name evidence="3" type="ORF">BUALT_Bualt01G0176600</name>
</gene>
<sequence>MAGSLPPFFDGTKMLQLNEGEQINCKACEDQISEPFHGCLSCNFYLHDSCIDAPRSLDHLSHPSHPLTLLPAPTYLTRSFTCNACGLEGKAFSFCCARCEVDIHVQCACMPKTLLIKNHHHELELIFGSPYEDKSTVFACDVCEGIMNPDHWLYYCRVCDFGAHLGCTDGKDARKVAKDDQDSRICEINCF</sequence>
<dbReference type="SUPFAM" id="SSF57889">
    <property type="entry name" value="Cysteine-rich domain"/>
    <property type="match status" value="2"/>
</dbReference>
<dbReference type="PANTHER" id="PTHR46288:SF73">
    <property type="entry name" value="DC1 DOMAIN-CONTAINING PROTEIN"/>
    <property type="match status" value="1"/>
</dbReference>
<protein>
    <recommendedName>
        <fullName evidence="2">DC1 domain-containing protein</fullName>
    </recommendedName>
</protein>
<name>A0AAV6YIE2_9LAMI</name>
<evidence type="ECO:0000259" key="2">
    <source>
        <dbReference type="Pfam" id="PF03107"/>
    </source>
</evidence>